<dbReference type="Gene3D" id="3.30.70.1070">
    <property type="entry name" value="Sporulation related repeat"/>
    <property type="match status" value="1"/>
</dbReference>
<dbReference type="GO" id="GO:0042834">
    <property type="term" value="F:peptidoglycan binding"/>
    <property type="evidence" value="ECO:0007669"/>
    <property type="project" value="InterPro"/>
</dbReference>
<organism evidence="3 4">
    <name type="scientific">Clostridium polyendosporum</name>
    <dbReference type="NCBI Taxonomy" id="69208"/>
    <lineage>
        <taxon>Bacteria</taxon>
        <taxon>Bacillati</taxon>
        <taxon>Bacillota</taxon>
        <taxon>Clostridia</taxon>
        <taxon>Eubacteriales</taxon>
        <taxon>Clostridiaceae</taxon>
        <taxon>Clostridium</taxon>
    </lineage>
</organism>
<gene>
    <name evidence="3" type="ORF">CPJCM30710_18630</name>
</gene>
<feature type="transmembrane region" description="Helical" evidence="1">
    <location>
        <begin position="20"/>
        <end position="41"/>
    </location>
</feature>
<evidence type="ECO:0000313" key="4">
    <source>
        <dbReference type="Proteomes" id="UP000679179"/>
    </source>
</evidence>
<keyword evidence="1" id="KW-1133">Transmembrane helix</keyword>
<proteinExistence type="predicted"/>
<sequence length="230" mass="26568">MKYTRYDLRRRKKESSKIFVFFGMIIITAVIVGTILAKIIFNGNIVPKKSIAPINNSSIQNSKEEGLSFIFVQCGFYAKKENAEEVRNQLKERYNTFYLIDNDKIRVGVYFGTAEEADKLSKQLTTEGINNLKITFQVAKKDLCTSEIGEMVSGYLQILHKLEEKDVKSVKTSEFKAWTNSLKEDSKSENIEVFREFKKNINELPEEISRENLEGCYNAIFKVLNPFKVR</sequence>
<evidence type="ECO:0000313" key="3">
    <source>
        <dbReference type="EMBL" id="GIM29197.1"/>
    </source>
</evidence>
<name>A0A919RZQ6_9CLOT</name>
<dbReference type="EMBL" id="BOPZ01000014">
    <property type="protein sequence ID" value="GIM29197.1"/>
    <property type="molecule type" value="Genomic_DNA"/>
</dbReference>
<keyword evidence="4" id="KW-1185">Reference proteome</keyword>
<dbReference type="InterPro" id="IPR007730">
    <property type="entry name" value="SPOR-like_dom"/>
</dbReference>
<reference evidence="3" key="1">
    <citation type="submission" date="2021-03" db="EMBL/GenBank/DDBJ databases">
        <title>Taxonomic study of Clostridium polyendosporum from meadow-gley soil under rice.</title>
        <authorList>
            <person name="Kobayashi H."/>
            <person name="Tanizawa Y."/>
            <person name="Yagura M."/>
        </authorList>
    </citation>
    <scope>NUCLEOTIDE SEQUENCE</scope>
    <source>
        <strain evidence="3">JCM 30710</strain>
    </source>
</reference>
<dbReference type="Proteomes" id="UP000679179">
    <property type="component" value="Unassembled WGS sequence"/>
</dbReference>
<evidence type="ECO:0000256" key="1">
    <source>
        <dbReference type="SAM" id="Phobius"/>
    </source>
</evidence>
<comment type="caution">
    <text evidence="3">The sequence shown here is derived from an EMBL/GenBank/DDBJ whole genome shotgun (WGS) entry which is preliminary data.</text>
</comment>
<protein>
    <recommendedName>
        <fullName evidence="2">SPOR domain-containing protein</fullName>
    </recommendedName>
</protein>
<dbReference type="AlphaFoldDB" id="A0A919RZQ6"/>
<keyword evidence="1" id="KW-0812">Transmembrane</keyword>
<feature type="domain" description="SPOR" evidence="2">
    <location>
        <begin position="70"/>
        <end position="130"/>
    </location>
</feature>
<dbReference type="InterPro" id="IPR036680">
    <property type="entry name" value="SPOR-like_sf"/>
</dbReference>
<dbReference type="SUPFAM" id="SSF110997">
    <property type="entry name" value="Sporulation related repeat"/>
    <property type="match status" value="1"/>
</dbReference>
<accession>A0A919RZQ6</accession>
<dbReference type="RefSeq" id="WP_212903903.1">
    <property type="nucleotide sequence ID" value="NZ_BOPZ01000014.1"/>
</dbReference>
<dbReference type="Pfam" id="PF05036">
    <property type="entry name" value="SPOR"/>
    <property type="match status" value="1"/>
</dbReference>
<keyword evidence="1" id="KW-0472">Membrane</keyword>
<evidence type="ECO:0000259" key="2">
    <source>
        <dbReference type="Pfam" id="PF05036"/>
    </source>
</evidence>